<evidence type="ECO:0000313" key="2">
    <source>
        <dbReference type="Proteomes" id="UP000015347"/>
    </source>
</evidence>
<dbReference type="InterPro" id="IPR000600">
    <property type="entry name" value="ROK"/>
</dbReference>
<keyword evidence="2" id="KW-1185">Reference proteome</keyword>
<dbReference type="Gene3D" id="3.30.420.40">
    <property type="match status" value="2"/>
</dbReference>
<accession>S9QJ90</accession>
<dbReference type="OrthoDB" id="9810372at2"/>
<dbReference type="InterPro" id="IPR043129">
    <property type="entry name" value="ATPase_NBD"/>
</dbReference>
<dbReference type="RefSeq" id="WP_020038545.1">
    <property type="nucleotide sequence ID" value="NZ_KE557278.1"/>
</dbReference>
<dbReference type="HOGENOM" id="CLU_036604_13_4_5"/>
<dbReference type="CDD" id="cd24073">
    <property type="entry name" value="ASKHA_ATPase_ROK_CYANR"/>
    <property type="match status" value="1"/>
</dbReference>
<dbReference type="InterPro" id="IPR036388">
    <property type="entry name" value="WH-like_DNA-bd_sf"/>
</dbReference>
<organism evidence="1 2">
    <name type="scientific">Salipiger mucosus DSM 16094</name>
    <dbReference type="NCBI Taxonomy" id="1123237"/>
    <lineage>
        <taxon>Bacteria</taxon>
        <taxon>Pseudomonadati</taxon>
        <taxon>Pseudomonadota</taxon>
        <taxon>Alphaproteobacteria</taxon>
        <taxon>Rhodobacterales</taxon>
        <taxon>Roseobacteraceae</taxon>
        <taxon>Salipiger</taxon>
    </lineage>
</organism>
<dbReference type="eggNOG" id="COG1940">
    <property type="taxonomic scope" value="Bacteria"/>
</dbReference>
<evidence type="ECO:0000313" key="1">
    <source>
        <dbReference type="EMBL" id="EPX79613.1"/>
    </source>
</evidence>
<dbReference type="AlphaFoldDB" id="S9QJ90"/>
<dbReference type="Pfam" id="PF00480">
    <property type="entry name" value="ROK"/>
    <property type="match status" value="1"/>
</dbReference>
<protein>
    <submittedName>
        <fullName evidence="1">Xylose-responsive transcription regulator, ROK family</fullName>
    </submittedName>
</protein>
<proteinExistence type="predicted"/>
<dbReference type="EMBL" id="APVH01000035">
    <property type="protein sequence ID" value="EPX79613.1"/>
    <property type="molecule type" value="Genomic_DNA"/>
</dbReference>
<dbReference type="SUPFAM" id="SSF46785">
    <property type="entry name" value="Winged helix' DNA-binding domain"/>
    <property type="match status" value="1"/>
</dbReference>
<name>S9QJ90_9RHOB</name>
<dbReference type="Pfam" id="PF13412">
    <property type="entry name" value="HTH_24"/>
    <property type="match status" value="1"/>
</dbReference>
<dbReference type="Proteomes" id="UP000015347">
    <property type="component" value="Unassembled WGS sequence"/>
</dbReference>
<dbReference type="PANTHER" id="PTHR18964">
    <property type="entry name" value="ROK (REPRESSOR, ORF, KINASE) FAMILY"/>
    <property type="match status" value="1"/>
</dbReference>
<sequence length="421" mass="44527">MSADARPGPMTRCGPLIVDNASVARPLKVQIFDYIRATGPVSRARAAKALGISPGTVSTMTAELIEAGVLREAPVARDPGDVVRGRPPVGLAVRPEAFCVAGIKLSDRERTGILVDFAGGQLAAVRHAVTPGSMNPDTQIAAIDEMLDTMVRDAGLDRADVAALGLGIPGFVDHARGRVAWSPVLAGRDVDMAPRASERLGLPVTIDNDANLVALAELWFGKGRDKQDFAVITIEHGLGMGVVLNHGLFRGSKGLGLELGHTKVHLGGALCRCGQRGCLEAYVADYALAREATAALNVGTERLPEIPDVIESLHRAAKDGSEAAASVFRQAGRYLAAGLANVVNLFDPTLIIISGDRMRYDWLQPEDLRAEMRAYAIDEGQTMPPLELHEWGDLLWAHGAAALALSLVTQTELGAAQEAVA</sequence>
<dbReference type="PANTHER" id="PTHR18964:SF173">
    <property type="entry name" value="GLUCOKINASE"/>
    <property type="match status" value="1"/>
</dbReference>
<dbReference type="InterPro" id="IPR036390">
    <property type="entry name" value="WH_DNA-bd_sf"/>
</dbReference>
<reference evidence="2" key="1">
    <citation type="journal article" date="2014" name="Stand. Genomic Sci.">
        <title>Genome sequence of the exopolysaccharide-producing Salipiger mucosus type strain (DSM 16094(T)), a moderately halophilic member of the Roseobacter clade.</title>
        <authorList>
            <person name="Riedel T."/>
            <person name="Spring S."/>
            <person name="Fiebig A."/>
            <person name="Petersen J."/>
            <person name="Kyrpides N.C."/>
            <person name="Goker M."/>
            <person name="Klenk H.P."/>
        </authorList>
    </citation>
    <scope>NUCLEOTIDE SEQUENCE [LARGE SCALE GENOMIC DNA]</scope>
    <source>
        <strain evidence="2">DSM 16094</strain>
    </source>
</reference>
<dbReference type="STRING" id="1123237.Salmuc_05553"/>
<gene>
    <name evidence="1" type="ORF">Salmuc_05553</name>
</gene>
<dbReference type="SUPFAM" id="SSF53067">
    <property type="entry name" value="Actin-like ATPase domain"/>
    <property type="match status" value="1"/>
</dbReference>
<dbReference type="Gene3D" id="1.10.10.10">
    <property type="entry name" value="Winged helix-like DNA-binding domain superfamily/Winged helix DNA-binding domain"/>
    <property type="match status" value="1"/>
</dbReference>
<comment type="caution">
    <text evidence="1">The sequence shown here is derived from an EMBL/GenBank/DDBJ whole genome shotgun (WGS) entry which is preliminary data.</text>
</comment>